<feature type="compositionally biased region" description="Low complexity" evidence="4">
    <location>
        <begin position="1"/>
        <end position="54"/>
    </location>
</feature>
<dbReference type="GO" id="GO:0003700">
    <property type="term" value="F:DNA-binding transcription factor activity"/>
    <property type="evidence" value="ECO:0007669"/>
    <property type="project" value="InterPro"/>
</dbReference>
<dbReference type="PANTHER" id="PTHR43436">
    <property type="entry name" value="ARAC-FAMILY TRANSCRIPTIONAL REGULATOR"/>
    <property type="match status" value="1"/>
</dbReference>
<proteinExistence type="predicted"/>
<dbReference type="STRING" id="999541.bgla_2g11960"/>
<evidence type="ECO:0000256" key="2">
    <source>
        <dbReference type="ARBA" id="ARBA00023125"/>
    </source>
</evidence>
<dbReference type="GO" id="GO:0043565">
    <property type="term" value="F:sequence-specific DNA binding"/>
    <property type="evidence" value="ECO:0007669"/>
    <property type="project" value="InterPro"/>
</dbReference>
<dbReference type="PROSITE" id="PS01124">
    <property type="entry name" value="HTH_ARAC_FAMILY_2"/>
    <property type="match status" value="1"/>
</dbReference>
<dbReference type="Pfam" id="PF12833">
    <property type="entry name" value="HTH_18"/>
    <property type="match status" value="1"/>
</dbReference>
<dbReference type="Proteomes" id="UP000008316">
    <property type="component" value="Chromosome 2"/>
</dbReference>
<dbReference type="Gene3D" id="1.10.10.60">
    <property type="entry name" value="Homeodomain-like"/>
    <property type="match status" value="1"/>
</dbReference>
<dbReference type="KEGG" id="bgd:bgla_2g11960"/>
<dbReference type="eggNOG" id="COG2207">
    <property type="taxonomic scope" value="Bacteria"/>
</dbReference>
<dbReference type="InterPro" id="IPR009057">
    <property type="entry name" value="Homeodomain-like_sf"/>
</dbReference>
<evidence type="ECO:0000313" key="7">
    <source>
        <dbReference type="Proteomes" id="UP000008316"/>
    </source>
</evidence>
<dbReference type="AlphaFoldDB" id="F2LLM7"/>
<feature type="compositionally biased region" description="Basic and acidic residues" evidence="4">
    <location>
        <begin position="61"/>
        <end position="77"/>
    </location>
</feature>
<reference evidence="6 7" key="1">
    <citation type="journal article" date="2011" name="J. Bacteriol.">
        <title>Complete genome sequence of Burkholderia gladioli BSR3.</title>
        <authorList>
            <person name="Seo Y.S."/>
            <person name="Lim J."/>
            <person name="Choi B.S."/>
            <person name="Kim H."/>
            <person name="Goo E."/>
            <person name="Lee B."/>
            <person name="Lim J.S."/>
            <person name="Choi I.Y."/>
            <person name="Moon J.S."/>
            <person name="Kim J."/>
            <person name="Hwang I."/>
        </authorList>
    </citation>
    <scope>NUCLEOTIDE SEQUENCE [LARGE SCALE GENOMIC DNA]</scope>
    <source>
        <strain evidence="6 7">BSR3</strain>
    </source>
</reference>
<keyword evidence="7" id="KW-1185">Reference proteome</keyword>
<protein>
    <submittedName>
        <fullName evidence="6">AraC family transcriptional regulator</fullName>
    </submittedName>
</protein>
<evidence type="ECO:0000256" key="1">
    <source>
        <dbReference type="ARBA" id="ARBA00023015"/>
    </source>
</evidence>
<feature type="domain" description="HTH araC/xylS-type" evidence="5">
    <location>
        <begin position="75"/>
        <end position="139"/>
    </location>
</feature>
<feature type="region of interest" description="Disordered" evidence="4">
    <location>
        <begin position="1"/>
        <end position="82"/>
    </location>
</feature>
<sequence>MLPGLPTPATRPTTLTSPGRGLGRRSAIPIRPRSPSDSTTRARSSGSAPRPICRSARRRDSRREPQPRTADDHHFKEATAMSPLQYQKRLRLYEARSLLLRRSRDLGVVAASVGYDKLSQFHREYKRQFGLTPLQDAGRLRAAR</sequence>
<gene>
    <name evidence="6" type="ordered locus">bgla_2g11960</name>
</gene>
<accession>F2LLM7</accession>
<dbReference type="PANTHER" id="PTHR43436:SF1">
    <property type="entry name" value="TRANSCRIPTIONAL REGULATORY PROTEIN"/>
    <property type="match status" value="1"/>
</dbReference>
<dbReference type="HOGENOM" id="CLU_1792832_0_0_4"/>
<dbReference type="InterPro" id="IPR018062">
    <property type="entry name" value="HTH_AraC-typ_CS"/>
</dbReference>
<evidence type="ECO:0000256" key="3">
    <source>
        <dbReference type="ARBA" id="ARBA00023163"/>
    </source>
</evidence>
<name>F2LLM7_BURGS</name>
<evidence type="ECO:0000259" key="5">
    <source>
        <dbReference type="PROSITE" id="PS01124"/>
    </source>
</evidence>
<keyword evidence="3" id="KW-0804">Transcription</keyword>
<dbReference type="SUPFAM" id="SSF46689">
    <property type="entry name" value="Homeodomain-like"/>
    <property type="match status" value="1"/>
</dbReference>
<keyword evidence="1" id="KW-0805">Transcription regulation</keyword>
<dbReference type="EMBL" id="CP002600">
    <property type="protein sequence ID" value="AEA63644.1"/>
    <property type="molecule type" value="Genomic_DNA"/>
</dbReference>
<organism evidence="6 7">
    <name type="scientific">Burkholderia gladioli (strain BSR3)</name>
    <dbReference type="NCBI Taxonomy" id="999541"/>
    <lineage>
        <taxon>Bacteria</taxon>
        <taxon>Pseudomonadati</taxon>
        <taxon>Pseudomonadota</taxon>
        <taxon>Betaproteobacteria</taxon>
        <taxon>Burkholderiales</taxon>
        <taxon>Burkholderiaceae</taxon>
        <taxon>Burkholderia</taxon>
    </lineage>
</organism>
<dbReference type="PROSITE" id="PS00041">
    <property type="entry name" value="HTH_ARAC_FAMILY_1"/>
    <property type="match status" value="1"/>
</dbReference>
<dbReference type="InterPro" id="IPR018060">
    <property type="entry name" value="HTH_AraC"/>
</dbReference>
<keyword evidence="2" id="KW-0238">DNA-binding</keyword>
<evidence type="ECO:0000313" key="6">
    <source>
        <dbReference type="EMBL" id="AEA63644.1"/>
    </source>
</evidence>
<evidence type="ECO:0000256" key="4">
    <source>
        <dbReference type="SAM" id="MobiDB-lite"/>
    </source>
</evidence>
<dbReference type="SMART" id="SM00342">
    <property type="entry name" value="HTH_ARAC"/>
    <property type="match status" value="1"/>
</dbReference>